<evidence type="ECO:0000256" key="1">
    <source>
        <dbReference type="SAM" id="MobiDB-lite"/>
    </source>
</evidence>
<dbReference type="AlphaFoldDB" id="A0AAD6AEI5"/>
<sequence>KSMGETPASHAGERERDLEWIWSVKHRAFPQGSGRMNSSIFLREQAKYFTKSSYETANISLAPELRRELGRFFLRGSLRPHHFDFHSCGQASSGVYHSYAHSIIPCTPVAVVANETSCQGHRTKREHVEQRIRPERKCGASGR</sequence>
<protein>
    <submittedName>
        <fullName evidence="2">Uncharacterized protein</fullName>
    </submittedName>
</protein>
<comment type="caution">
    <text evidence="2">The sequence shown here is derived from an EMBL/GenBank/DDBJ whole genome shotgun (WGS) entry which is preliminary data.</text>
</comment>
<evidence type="ECO:0000313" key="3">
    <source>
        <dbReference type="Proteomes" id="UP001219934"/>
    </source>
</evidence>
<reference evidence="2" key="1">
    <citation type="submission" date="2022-11" db="EMBL/GenBank/DDBJ databases">
        <title>Chromosome-level genome of Pogonophryne albipinna.</title>
        <authorList>
            <person name="Jo E."/>
        </authorList>
    </citation>
    <scope>NUCLEOTIDE SEQUENCE</scope>
    <source>
        <strain evidence="2">SGF0006</strain>
        <tissue evidence="2">Muscle</tissue>
    </source>
</reference>
<organism evidence="2 3">
    <name type="scientific">Pogonophryne albipinna</name>
    <dbReference type="NCBI Taxonomy" id="1090488"/>
    <lineage>
        <taxon>Eukaryota</taxon>
        <taxon>Metazoa</taxon>
        <taxon>Chordata</taxon>
        <taxon>Craniata</taxon>
        <taxon>Vertebrata</taxon>
        <taxon>Euteleostomi</taxon>
        <taxon>Actinopterygii</taxon>
        <taxon>Neopterygii</taxon>
        <taxon>Teleostei</taxon>
        <taxon>Neoteleostei</taxon>
        <taxon>Acanthomorphata</taxon>
        <taxon>Eupercaria</taxon>
        <taxon>Perciformes</taxon>
        <taxon>Notothenioidei</taxon>
        <taxon>Pogonophryne</taxon>
    </lineage>
</organism>
<feature type="non-terminal residue" evidence="2">
    <location>
        <position position="143"/>
    </location>
</feature>
<accession>A0AAD6AEI5</accession>
<keyword evidence="3" id="KW-1185">Reference proteome</keyword>
<dbReference type="EMBL" id="JAPTMU010000035">
    <property type="protein sequence ID" value="KAJ4923334.1"/>
    <property type="molecule type" value="Genomic_DNA"/>
</dbReference>
<proteinExistence type="predicted"/>
<gene>
    <name evidence="2" type="ORF">JOQ06_026010</name>
</gene>
<feature type="region of interest" description="Disordered" evidence="1">
    <location>
        <begin position="121"/>
        <end position="143"/>
    </location>
</feature>
<feature type="non-terminal residue" evidence="2">
    <location>
        <position position="1"/>
    </location>
</feature>
<name>A0AAD6AEI5_9TELE</name>
<dbReference type="Proteomes" id="UP001219934">
    <property type="component" value="Unassembled WGS sequence"/>
</dbReference>
<evidence type="ECO:0000313" key="2">
    <source>
        <dbReference type="EMBL" id="KAJ4923334.1"/>
    </source>
</evidence>
<feature type="compositionally biased region" description="Basic and acidic residues" evidence="1">
    <location>
        <begin position="126"/>
        <end position="143"/>
    </location>
</feature>